<reference evidence="2" key="1">
    <citation type="journal article" date="2014" name="Int. J. Syst. Evol. Microbiol.">
        <title>Complete genome sequence of Corynebacterium casei LMG S-19264T (=DSM 44701T), isolated from a smear-ripened cheese.</title>
        <authorList>
            <consortium name="US DOE Joint Genome Institute (JGI-PGF)"/>
            <person name="Walter F."/>
            <person name="Albersmeier A."/>
            <person name="Kalinowski J."/>
            <person name="Ruckert C."/>
        </authorList>
    </citation>
    <scope>NUCLEOTIDE SEQUENCE</scope>
    <source>
        <strain evidence="2">CGMCC 4.7679</strain>
    </source>
</reference>
<dbReference type="PRINTS" id="PR00598">
    <property type="entry name" value="HTHMARR"/>
</dbReference>
<reference evidence="2" key="2">
    <citation type="submission" date="2020-09" db="EMBL/GenBank/DDBJ databases">
        <authorList>
            <person name="Sun Q."/>
            <person name="Zhou Y."/>
        </authorList>
    </citation>
    <scope>NUCLEOTIDE SEQUENCE</scope>
    <source>
        <strain evidence="2">CGMCC 4.7679</strain>
    </source>
</reference>
<dbReference type="InterPro" id="IPR039422">
    <property type="entry name" value="MarR/SlyA-like"/>
</dbReference>
<dbReference type="InterPro" id="IPR036388">
    <property type="entry name" value="WH-like_DNA-bd_sf"/>
</dbReference>
<name>A0A8H9IUL0_9PSEU</name>
<feature type="domain" description="HTH marR-type" evidence="1">
    <location>
        <begin position="20"/>
        <end position="152"/>
    </location>
</feature>
<dbReference type="PANTHER" id="PTHR33164">
    <property type="entry name" value="TRANSCRIPTIONAL REGULATOR, MARR FAMILY"/>
    <property type="match status" value="1"/>
</dbReference>
<sequence>MVPYCSAMSQRASRPTGKISDRTMNLVHRIRVATGEAVGAMLADLDLNGTQALILETLGETGATSAAELARRALVTRQALTSPLNELQSRGLVARPPGNVNARTRPVALTEDGLALVAALRERMRLIEDSATAGFAAGEIETLRTLLARYATAWEQLAADGPRLRTIAAEVPVAVGEPRRSARRRGA</sequence>
<evidence type="ECO:0000313" key="2">
    <source>
        <dbReference type="EMBL" id="GHF35141.1"/>
    </source>
</evidence>
<protein>
    <recommendedName>
        <fullName evidence="1">HTH marR-type domain-containing protein</fullName>
    </recommendedName>
</protein>
<comment type="caution">
    <text evidence="2">The sequence shown here is derived from an EMBL/GenBank/DDBJ whole genome shotgun (WGS) entry which is preliminary data.</text>
</comment>
<accession>A0A8H9IUL0</accession>
<gene>
    <name evidence="2" type="ORF">GCM10017566_04820</name>
</gene>
<dbReference type="GO" id="GO:0006950">
    <property type="term" value="P:response to stress"/>
    <property type="evidence" value="ECO:0007669"/>
    <property type="project" value="TreeGrafter"/>
</dbReference>
<dbReference type="EMBL" id="BNAV01000001">
    <property type="protein sequence ID" value="GHF35141.1"/>
    <property type="molecule type" value="Genomic_DNA"/>
</dbReference>
<dbReference type="Proteomes" id="UP000658656">
    <property type="component" value="Unassembled WGS sequence"/>
</dbReference>
<dbReference type="InterPro" id="IPR036390">
    <property type="entry name" value="WH_DNA-bd_sf"/>
</dbReference>
<dbReference type="SUPFAM" id="SSF46785">
    <property type="entry name" value="Winged helix' DNA-binding domain"/>
    <property type="match status" value="1"/>
</dbReference>
<dbReference type="SMART" id="SM00347">
    <property type="entry name" value="HTH_MARR"/>
    <property type="match status" value="1"/>
</dbReference>
<dbReference type="AlphaFoldDB" id="A0A8H9IUL0"/>
<dbReference type="PROSITE" id="PS50995">
    <property type="entry name" value="HTH_MARR_2"/>
    <property type="match status" value="1"/>
</dbReference>
<dbReference type="Gene3D" id="1.10.10.10">
    <property type="entry name" value="Winged helix-like DNA-binding domain superfamily/Winged helix DNA-binding domain"/>
    <property type="match status" value="1"/>
</dbReference>
<evidence type="ECO:0000313" key="3">
    <source>
        <dbReference type="Proteomes" id="UP000658656"/>
    </source>
</evidence>
<dbReference type="GO" id="GO:0003700">
    <property type="term" value="F:DNA-binding transcription factor activity"/>
    <property type="evidence" value="ECO:0007669"/>
    <property type="project" value="InterPro"/>
</dbReference>
<keyword evidence="3" id="KW-1185">Reference proteome</keyword>
<dbReference type="PANTHER" id="PTHR33164:SF43">
    <property type="entry name" value="HTH-TYPE TRANSCRIPTIONAL REPRESSOR YETL"/>
    <property type="match status" value="1"/>
</dbReference>
<dbReference type="InterPro" id="IPR000835">
    <property type="entry name" value="HTH_MarR-typ"/>
</dbReference>
<proteinExistence type="predicted"/>
<organism evidence="2 3">
    <name type="scientific">Amycolatopsis bartoniae</name>
    <dbReference type="NCBI Taxonomy" id="941986"/>
    <lineage>
        <taxon>Bacteria</taxon>
        <taxon>Bacillati</taxon>
        <taxon>Actinomycetota</taxon>
        <taxon>Actinomycetes</taxon>
        <taxon>Pseudonocardiales</taxon>
        <taxon>Pseudonocardiaceae</taxon>
        <taxon>Amycolatopsis</taxon>
    </lineage>
</organism>
<dbReference type="Pfam" id="PF12802">
    <property type="entry name" value="MarR_2"/>
    <property type="match status" value="1"/>
</dbReference>
<evidence type="ECO:0000259" key="1">
    <source>
        <dbReference type="PROSITE" id="PS50995"/>
    </source>
</evidence>